<feature type="compositionally biased region" description="Acidic residues" evidence="1">
    <location>
        <begin position="133"/>
        <end position="169"/>
    </location>
</feature>
<proteinExistence type="predicted"/>
<dbReference type="InterPro" id="IPR041232">
    <property type="entry name" value="NPL"/>
</dbReference>
<dbReference type="Proteomes" id="UP000694864">
    <property type="component" value="Chromosome 7"/>
</dbReference>
<reference evidence="4" key="2">
    <citation type="submission" date="2025-08" db="UniProtKB">
        <authorList>
            <consortium name="RefSeq"/>
        </authorList>
    </citation>
    <scope>IDENTIFICATION</scope>
    <source>
        <tissue evidence="4">Leaf</tissue>
    </source>
</reference>
<reference evidence="3" key="1">
    <citation type="journal article" date="2014" name="Nat. Commun.">
        <title>The emerging biofuel crop Camelina sativa retains a highly undifferentiated hexaploid genome structure.</title>
        <authorList>
            <person name="Kagale S."/>
            <person name="Koh C."/>
            <person name="Nixon J."/>
            <person name="Bollina V."/>
            <person name="Clarke W.E."/>
            <person name="Tuteja R."/>
            <person name="Spillane C."/>
            <person name="Robinson S.J."/>
            <person name="Links M.G."/>
            <person name="Clarke C."/>
            <person name="Higgins E.E."/>
            <person name="Huebert T."/>
            <person name="Sharpe A.G."/>
            <person name="Parkin I.A."/>
        </authorList>
    </citation>
    <scope>NUCLEOTIDE SEQUENCE [LARGE SCALE GENOMIC DNA]</scope>
    <source>
        <strain evidence="3">cv. DH55</strain>
    </source>
</reference>
<dbReference type="Gene3D" id="2.60.120.340">
    <property type="entry name" value="Nucleoplasmin core domain"/>
    <property type="match status" value="1"/>
</dbReference>
<dbReference type="RefSeq" id="XP_010417936.1">
    <property type="nucleotide sequence ID" value="XM_010419634.2"/>
</dbReference>
<evidence type="ECO:0000313" key="3">
    <source>
        <dbReference type="Proteomes" id="UP000694864"/>
    </source>
</evidence>
<dbReference type="GeneID" id="104703599"/>
<evidence type="ECO:0000259" key="2">
    <source>
        <dbReference type="Pfam" id="PF17800"/>
    </source>
</evidence>
<evidence type="ECO:0000313" key="4">
    <source>
        <dbReference type="RefSeq" id="XP_010417936.1"/>
    </source>
</evidence>
<name>A0ABM0SYE6_CAMSA</name>
<protein>
    <submittedName>
        <fullName evidence="4">Histone deacetylase HDT4-like</fullName>
    </submittedName>
</protein>
<gene>
    <name evidence="4" type="primary">LOC104703599</name>
</gene>
<organism evidence="3 4">
    <name type="scientific">Camelina sativa</name>
    <name type="common">False flax</name>
    <name type="synonym">Myagrum sativum</name>
    <dbReference type="NCBI Taxonomy" id="90675"/>
    <lineage>
        <taxon>Eukaryota</taxon>
        <taxon>Viridiplantae</taxon>
        <taxon>Streptophyta</taxon>
        <taxon>Embryophyta</taxon>
        <taxon>Tracheophyta</taxon>
        <taxon>Spermatophyta</taxon>
        <taxon>Magnoliopsida</taxon>
        <taxon>eudicotyledons</taxon>
        <taxon>Gunneridae</taxon>
        <taxon>Pentapetalae</taxon>
        <taxon>rosids</taxon>
        <taxon>malvids</taxon>
        <taxon>Brassicales</taxon>
        <taxon>Brassicaceae</taxon>
        <taxon>Camelineae</taxon>
        <taxon>Camelina</taxon>
    </lineage>
</organism>
<keyword evidence="3" id="KW-1185">Reference proteome</keyword>
<evidence type="ECO:0000256" key="1">
    <source>
        <dbReference type="SAM" id="MobiDB-lite"/>
    </source>
</evidence>
<accession>A0ABM0SYE6</accession>
<feature type="domain" description="Nucleoplasmin-like" evidence="2">
    <location>
        <begin position="3"/>
        <end position="93"/>
    </location>
</feature>
<feature type="region of interest" description="Disordered" evidence="1">
    <location>
        <begin position="120"/>
        <end position="221"/>
    </location>
</feature>
<sequence>MEFWGIEVKPGMPLMVEPEDGYLLHVSQVTIGDLNKLKGDENVPIYVKHGEDKKKIIIGNLSKKFPQISLDIFFDQEFEISHSSESSVFLIGYKSPYDDEQDEEIDSDSELEEYMEQQCGALPPNEMNNEIKPEEDESDSGEEDDESGSDEMGSDEDEDESDEEDVEDESPLKVEPPSKKIPNGKATNNTVASKKAKAAFQNKSSGGKKKCPFPCGSSCKN</sequence>
<dbReference type="Pfam" id="PF17800">
    <property type="entry name" value="NPL"/>
    <property type="match status" value="1"/>
</dbReference>